<comment type="caution">
    <text evidence="1">The sequence shown here is derived from an EMBL/GenBank/DDBJ whole genome shotgun (WGS) entry which is preliminary data.</text>
</comment>
<sequence length="99" mass="10546">MEISRVTALALLTRSVPPELVTEPPSATTLASVRNRTVPAMPRWVPETPSSAMVVASGLDAVVRWGELNDAVNVIEPGVSAVRRIAITWSGALANTSRR</sequence>
<keyword evidence="2" id="KW-1185">Reference proteome</keyword>
<organism evidence="1 2">
    <name type="scientific">Lentzea atacamensis</name>
    <dbReference type="NCBI Taxonomy" id="531938"/>
    <lineage>
        <taxon>Bacteria</taxon>
        <taxon>Bacillati</taxon>
        <taxon>Actinomycetota</taxon>
        <taxon>Actinomycetes</taxon>
        <taxon>Pseudonocardiales</taxon>
        <taxon>Pseudonocardiaceae</taxon>
        <taxon>Lentzea</taxon>
    </lineage>
</organism>
<protein>
    <submittedName>
        <fullName evidence="1">Uncharacterized protein</fullName>
    </submittedName>
</protein>
<name>A0ABX9EA15_9PSEU</name>
<reference evidence="1 2" key="1">
    <citation type="submission" date="2018-06" db="EMBL/GenBank/DDBJ databases">
        <title>Genomic Encyclopedia of Type Strains, Phase IV (KMG-IV): sequencing the most valuable type-strain genomes for metagenomic binning, comparative biology and taxonomic classification.</title>
        <authorList>
            <person name="Goeker M."/>
        </authorList>
    </citation>
    <scope>NUCLEOTIDE SEQUENCE [LARGE SCALE GENOMIC DNA]</scope>
    <source>
        <strain evidence="1 2">DSM 45479</strain>
    </source>
</reference>
<dbReference type="Proteomes" id="UP000248714">
    <property type="component" value="Unassembled WGS sequence"/>
</dbReference>
<evidence type="ECO:0000313" key="2">
    <source>
        <dbReference type="Proteomes" id="UP000248714"/>
    </source>
</evidence>
<accession>A0ABX9EA15</accession>
<proteinExistence type="predicted"/>
<evidence type="ECO:0000313" key="1">
    <source>
        <dbReference type="EMBL" id="RAS67001.1"/>
    </source>
</evidence>
<dbReference type="EMBL" id="QLTT01000003">
    <property type="protein sequence ID" value="RAS67001.1"/>
    <property type="molecule type" value="Genomic_DNA"/>
</dbReference>
<gene>
    <name evidence="1" type="ORF">C8D87_103340</name>
</gene>